<dbReference type="EMBL" id="BPLQ01012408">
    <property type="protein sequence ID" value="GIY65219.1"/>
    <property type="molecule type" value="Genomic_DNA"/>
</dbReference>
<proteinExistence type="predicted"/>
<reference evidence="1 2" key="1">
    <citation type="submission" date="2021-06" db="EMBL/GenBank/DDBJ databases">
        <title>Caerostris darwini draft genome.</title>
        <authorList>
            <person name="Kono N."/>
            <person name="Arakawa K."/>
        </authorList>
    </citation>
    <scope>NUCLEOTIDE SEQUENCE [LARGE SCALE GENOMIC DNA]</scope>
</reference>
<keyword evidence="2" id="KW-1185">Reference proteome</keyword>
<accession>A0AAV4V5K0</accession>
<evidence type="ECO:0000313" key="1">
    <source>
        <dbReference type="EMBL" id="GIY65219.1"/>
    </source>
</evidence>
<comment type="caution">
    <text evidence="1">The sequence shown here is derived from an EMBL/GenBank/DDBJ whole genome shotgun (WGS) entry which is preliminary data.</text>
</comment>
<organism evidence="1 2">
    <name type="scientific">Caerostris darwini</name>
    <dbReference type="NCBI Taxonomy" id="1538125"/>
    <lineage>
        <taxon>Eukaryota</taxon>
        <taxon>Metazoa</taxon>
        <taxon>Ecdysozoa</taxon>
        <taxon>Arthropoda</taxon>
        <taxon>Chelicerata</taxon>
        <taxon>Arachnida</taxon>
        <taxon>Araneae</taxon>
        <taxon>Araneomorphae</taxon>
        <taxon>Entelegynae</taxon>
        <taxon>Araneoidea</taxon>
        <taxon>Araneidae</taxon>
        <taxon>Caerostris</taxon>
    </lineage>
</organism>
<dbReference type="AlphaFoldDB" id="A0AAV4V5K0"/>
<name>A0AAV4V5K0_9ARAC</name>
<gene>
    <name evidence="1" type="ORF">CDAR_381601</name>
</gene>
<sequence length="106" mass="11809">MANFLLHIPTNLCRRLIDSPFRSSLPTFSANKSAFMTHYAKATFLPSAEDPFPFHTILTALSHSNPPFDSSPFSLCHPHFKSNLSLSLSLCREKISPGWSNSSIDI</sequence>
<evidence type="ECO:0000313" key="2">
    <source>
        <dbReference type="Proteomes" id="UP001054837"/>
    </source>
</evidence>
<dbReference type="Proteomes" id="UP001054837">
    <property type="component" value="Unassembled WGS sequence"/>
</dbReference>
<protein>
    <submittedName>
        <fullName evidence="1">Uncharacterized protein</fullName>
    </submittedName>
</protein>